<feature type="domain" description="F5/8 type C" evidence="4">
    <location>
        <begin position="340"/>
        <end position="496"/>
    </location>
</feature>
<feature type="signal peptide" evidence="3">
    <location>
        <begin position="1"/>
        <end position="26"/>
    </location>
</feature>
<comment type="caution">
    <text evidence="5">The sequence shown here is derived from an EMBL/GenBank/DDBJ whole genome shotgun (WGS) entry which is preliminary data.</text>
</comment>
<keyword evidence="1 3" id="KW-0732">Signal</keyword>
<dbReference type="Pfam" id="PF09118">
    <property type="entry name" value="GO-like_E_set"/>
    <property type="match status" value="1"/>
</dbReference>
<gene>
    <name evidence="5" type="ORF">Ate02nite_11510</name>
</gene>
<dbReference type="PANTHER" id="PTHR32208:SF68">
    <property type="entry name" value="GALACTOSE OXIDASE"/>
    <property type="match status" value="1"/>
</dbReference>
<dbReference type="CDD" id="cd02851">
    <property type="entry name" value="E_set_GO_C"/>
    <property type="match status" value="1"/>
</dbReference>
<evidence type="ECO:0000256" key="3">
    <source>
        <dbReference type="SAM" id="SignalP"/>
    </source>
</evidence>
<organism evidence="5 6">
    <name type="scientific">Paractinoplanes tereljensis</name>
    <dbReference type="NCBI Taxonomy" id="571912"/>
    <lineage>
        <taxon>Bacteria</taxon>
        <taxon>Bacillati</taxon>
        <taxon>Actinomycetota</taxon>
        <taxon>Actinomycetes</taxon>
        <taxon>Micromonosporales</taxon>
        <taxon>Micromonosporaceae</taxon>
        <taxon>Paractinoplanes</taxon>
    </lineage>
</organism>
<dbReference type="Gene3D" id="2.60.120.260">
    <property type="entry name" value="Galactose-binding domain-like"/>
    <property type="match status" value="3"/>
</dbReference>
<evidence type="ECO:0000313" key="5">
    <source>
        <dbReference type="EMBL" id="GIF18421.1"/>
    </source>
</evidence>
<feature type="chain" id="PRO_5039139733" description="F5/8 type C domain-containing protein" evidence="3">
    <location>
        <begin position="27"/>
        <end position="978"/>
    </location>
</feature>
<dbReference type="SMART" id="SM00612">
    <property type="entry name" value="Kelch"/>
    <property type="match status" value="3"/>
</dbReference>
<dbReference type="InterPro" id="IPR008979">
    <property type="entry name" value="Galactose-bd-like_sf"/>
</dbReference>
<feature type="domain" description="F5/8 type C" evidence="4">
    <location>
        <begin position="193"/>
        <end position="329"/>
    </location>
</feature>
<dbReference type="InterPro" id="IPR015202">
    <property type="entry name" value="GO-like_E_set"/>
</dbReference>
<dbReference type="SMART" id="SM00231">
    <property type="entry name" value="FA58C"/>
    <property type="match status" value="3"/>
</dbReference>
<reference evidence="5" key="1">
    <citation type="submission" date="2021-01" db="EMBL/GenBank/DDBJ databases">
        <title>Whole genome shotgun sequence of Actinoplanes tereljensis NBRC 105297.</title>
        <authorList>
            <person name="Komaki H."/>
            <person name="Tamura T."/>
        </authorList>
    </citation>
    <scope>NUCLEOTIDE SEQUENCE</scope>
    <source>
        <strain evidence="5">NBRC 105297</strain>
    </source>
</reference>
<dbReference type="Gene3D" id="2.60.40.10">
    <property type="entry name" value="Immunoglobulins"/>
    <property type="match status" value="1"/>
</dbReference>
<dbReference type="PANTHER" id="PTHR32208">
    <property type="entry name" value="SECRETED PROTEIN-RELATED"/>
    <property type="match status" value="1"/>
</dbReference>
<dbReference type="InterPro" id="IPR006652">
    <property type="entry name" value="Kelch_1"/>
</dbReference>
<dbReference type="InterPro" id="IPR009880">
    <property type="entry name" value="Glyoxal_oxidase_N"/>
</dbReference>
<dbReference type="SUPFAM" id="SSF81296">
    <property type="entry name" value="E set domains"/>
    <property type="match status" value="1"/>
</dbReference>
<dbReference type="PROSITE" id="PS50022">
    <property type="entry name" value="FA58C_3"/>
    <property type="match status" value="3"/>
</dbReference>
<name>A0A919NGY0_9ACTN</name>
<keyword evidence="6" id="KW-1185">Reference proteome</keyword>
<dbReference type="Pfam" id="PF07250">
    <property type="entry name" value="Glyoxal_oxid_N"/>
    <property type="match status" value="1"/>
</dbReference>
<proteinExistence type="predicted"/>
<dbReference type="EMBL" id="BOMY01000008">
    <property type="protein sequence ID" value="GIF18421.1"/>
    <property type="molecule type" value="Genomic_DNA"/>
</dbReference>
<evidence type="ECO:0000256" key="1">
    <source>
        <dbReference type="ARBA" id="ARBA00022729"/>
    </source>
</evidence>
<dbReference type="SUPFAM" id="SSF49785">
    <property type="entry name" value="Galactose-binding domain-like"/>
    <property type="match status" value="3"/>
</dbReference>
<dbReference type="InterPro" id="IPR011043">
    <property type="entry name" value="Gal_Oxase/kelch_b-propeller"/>
</dbReference>
<evidence type="ECO:0000259" key="4">
    <source>
        <dbReference type="PROSITE" id="PS50022"/>
    </source>
</evidence>
<accession>A0A919NGY0</accession>
<dbReference type="SUPFAM" id="SSF50965">
    <property type="entry name" value="Galactose oxidase, central domain"/>
    <property type="match status" value="1"/>
</dbReference>
<feature type="region of interest" description="Disordered" evidence="2">
    <location>
        <begin position="356"/>
        <end position="376"/>
    </location>
</feature>
<feature type="domain" description="F5/8 type C" evidence="4">
    <location>
        <begin position="54"/>
        <end position="182"/>
    </location>
</feature>
<evidence type="ECO:0000256" key="2">
    <source>
        <dbReference type="SAM" id="MobiDB-lite"/>
    </source>
</evidence>
<dbReference type="InterPro" id="IPR013783">
    <property type="entry name" value="Ig-like_fold"/>
</dbReference>
<dbReference type="InterPro" id="IPR037293">
    <property type="entry name" value="Gal_Oxidase_central_sf"/>
</dbReference>
<dbReference type="InterPro" id="IPR000421">
    <property type="entry name" value="FA58C"/>
</dbReference>
<dbReference type="Proteomes" id="UP000623608">
    <property type="component" value="Unassembled WGS sequence"/>
</dbReference>
<protein>
    <recommendedName>
        <fullName evidence="4">F5/8 type C domain-containing protein</fullName>
    </recommendedName>
</protein>
<feature type="compositionally biased region" description="Polar residues" evidence="2">
    <location>
        <begin position="358"/>
        <end position="367"/>
    </location>
</feature>
<evidence type="ECO:0000313" key="6">
    <source>
        <dbReference type="Proteomes" id="UP000623608"/>
    </source>
</evidence>
<dbReference type="RefSeq" id="WP_203800032.1">
    <property type="nucleotide sequence ID" value="NZ_BOMY01000008.1"/>
</dbReference>
<dbReference type="GO" id="GO:0005975">
    <property type="term" value="P:carbohydrate metabolic process"/>
    <property type="evidence" value="ECO:0007669"/>
    <property type="project" value="UniProtKB-ARBA"/>
</dbReference>
<dbReference type="AlphaFoldDB" id="A0A919NGY0"/>
<dbReference type="InterPro" id="IPR014756">
    <property type="entry name" value="Ig_E-set"/>
</dbReference>
<dbReference type="Gene3D" id="2.130.10.80">
    <property type="entry name" value="Galactose oxidase/kelch, beta-propeller"/>
    <property type="match status" value="1"/>
</dbReference>
<dbReference type="Pfam" id="PF00754">
    <property type="entry name" value="F5_F8_type_C"/>
    <property type="match status" value="3"/>
</dbReference>
<sequence>MQLRGQYWSRAAASAVLLLLTGTALVLHEQTDSNSDNGAGSQSVADEHAKHVMVKPVPVAVTAAAPLPRTGWTATADTAASGFAAGSALDNSTTTAWKSSTTVAMPHYITIDTKNKMAISGLTYLPLAGANGRIGQYKVQVSDNGTTWSANVATGTFADDATVKTVTIATVITRYVRLTAVTEAGNRVKWAAAAEVNLLGGTDPALPRTGWTVAADSQETAGEDGKAANAIDGNTATIWHTQWQGAEPGFPHTFTIDMHAAFQVSGFTYLPRQDGEANGRIGQYKIDVSMDGAAWTPAVTSGTFTDIGTVQSMTFASAMARYVRITALTEAGNRGPWTSASEINVLGRSDSRLDRTGWTATADSQETTGEDGKAANALDGNTATIWHTEWDLNEPAYPHTFTIDTKASQQIGGLVYLPRQDAESGGNGRIGGYKIQSSTNNTAWTDVASGAFNDDGGEKTVVFPTVTARYVRLVALAEAGNRGPWASAAEFNLLGPSGAVAVNRGSWSAPVGFPLVPVAAALLPNGKILTWSAEYADDFNGGTGSTLTATYDPATGVVTQRDVVETGHDMFCPGISVLPDGRILVTGGNDAAVTSIYNPATDAWTRGADMTTPRGYQSSVTLGDGRVFTIGGSWSGGTGGADVAHKSGEVWSATTGWKSLPGANVVPMLTADTTNGDYRKDNHAWLFAWSGNKILQAGPSKAMNWYTADGTGTVAAAGTRGDDTDAMNGNAVMYDTGKILTLGGAPNYDNSAATANAYVLTISGTTVTTKKVGSMANTRAFQNSVALPDGKVLVTGGQNFAVPFSDNTTVYSAELYDPATEKFSTLASATVPRNYHSVSLLMPDGRVFSGGGGLCGGDCATNHFDGQFFTPPYLLNDDGTAATRPTITTAPTTAANGAVINVKTGAAVTGFSIIRMGTATHTVDTDQRRLSLTPTAATGGGYNLTVPADKGIAVPGYWMLFALDAKGVPSVAKIIKIG</sequence>